<evidence type="ECO:0000313" key="1">
    <source>
        <dbReference type="EMBL" id="OYN84128.1"/>
    </source>
</evidence>
<evidence type="ECO:0000313" key="3">
    <source>
        <dbReference type="Proteomes" id="UP000216300"/>
    </source>
</evidence>
<dbReference type="InterPro" id="IPR024787">
    <property type="entry name" value="EcsC"/>
</dbReference>
<protein>
    <recommendedName>
        <fullName evidence="5">EcsC family protein</fullName>
    </recommendedName>
</protein>
<dbReference type="RefSeq" id="WP_094451959.1">
    <property type="nucleotide sequence ID" value="NZ_NMVI01000029.1"/>
</dbReference>
<dbReference type="AlphaFoldDB" id="A0A255DXV2"/>
<name>A0A255DXV2_9ACTN</name>
<organism evidence="1 4">
    <name type="scientific">Parenemella sanctibonifatiensis</name>
    <dbReference type="NCBI Taxonomy" id="2016505"/>
    <lineage>
        <taxon>Bacteria</taxon>
        <taxon>Bacillati</taxon>
        <taxon>Actinomycetota</taxon>
        <taxon>Actinomycetes</taxon>
        <taxon>Propionibacteriales</taxon>
        <taxon>Propionibacteriaceae</taxon>
        <taxon>Parenemella</taxon>
    </lineage>
</organism>
<dbReference type="EMBL" id="NMVJ01000007">
    <property type="protein sequence ID" value="OYN90157.1"/>
    <property type="molecule type" value="Genomic_DNA"/>
</dbReference>
<accession>A0A255EF39</accession>
<dbReference type="Pfam" id="PF12787">
    <property type="entry name" value="EcsC"/>
    <property type="match status" value="1"/>
</dbReference>
<dbReference type="PANTHER" id="PTHR41260">
    <property type="entry name" value="PROTEIN ECSC"/>
    <property type="match status" value="1"/>
</dbReference>
<evidence type="ECO:0000313" key="4">
    <source>
        <dbReference type="Proteomes" id="UP000216533"/>
    </source>
</evidence>
<evidence type="ECO:0000313" key="2">
    <source>
        <dbReference type="EMBL" id="OYN90157.1"/>
    </source>
</evidence>
<dbReference type="EMBL" id="NMVI01000029">
    <property type="protein sequence ID" value="OYN84128.1"/>
    <property type="molecule type" value="Genomic_DNA"/>
</dbReference>
<evidence type="ECO:0008006" key="5">
    <source>
        <dbReference type="Google" id="ProtNLM"/>
    </source>
</evidence>
<sequence>MAKVGKVVSSLVPMMAPPASGGVLRRLLDAGIGGVGPLPSAKQAAGRHLQHHAGDHDRAVATLIAQHTSLAGAQGFVTNLGGFATAIVALPANVLGLALLQVRMVAAIAHVRGYDVDEPRVRTALLMCMMTNLSALQDEDIPRSALSVATAPVFDLALDRQVSDRVAGEMAAGVGGKRLAVFASKRIPVVGGAVGLVADGWTTQRIGRTAAREFVSRRRSGQH</sequence>
<gene>
    <name evidence="2" type="ORF">CGZ91_08235</name>
    <name evidence="1" type="ORF">CGZ92_13890</name>
</gene>
<dbReference type="Proteomes" id="UP000216300">
    <property type="component" value="Unassembled WGS sequence"/>
</dbReference>
<proteinExistence type="predicted"/>
<keyword evidence="3" id="KW-1185">Reference proteome</keyword>
<reference evidence="3 4" key="1">
    <citation type="submission" date="2017-07" db="EMBL/GenBank/DDBJ databases">
        <title>Draft whole genome sequences of clinical Proprionibacteriaceae strains.</title>
        <authorList>
            <person name="Bernier A.-M."/>
            <person name="Bernard K."/>
            <person name="Domingo M.-C."/>
        </authorList>
    </citation>
    <scope>NUCLEOTIDE SEQUENCE [LARGE SCALE GENOMIC DNA]</scope>
    <source>
        <strain evidence="2 3">NML 150081</strain>
        <strain evidence="1 4">NML 160184</strain>
    </source>
</reference>
<accession>A0A255DXV2</accession>
<comment type="caution">
    <text evidence="1">The sequence shown here is derived from an EMBL/GenBank/DDBJ whole genome shotgun (WGS) entry which is preliminary data.</text>
</comment>
<dbReference type="PANTHER" id="PTHR41260:SF1">
    <property type="entry name" value="PROTEIN ECSC"/>
    <property type="match status" value="1"/>
</dbReference>
<dbReference type="Proteomes" id="UP000216533">
    <property type="component" value="Unassembled WGS sequence"/>
</dbReference>
<dbReference type="OrthoDB" id="1425703at2"/>